<evidence type="ECO:0000313" key="3">
    <source>
        <dbReference type="WBParaSite" id="L893_g4510.t1"/>
    </source>
</evidence>
<dbReference type="Proteomes" id="UP000095287">
    <property type="component" value="Unplaced"/>
</dbReference>
<feature type="compositionally biased region" description="Low complexity" evidence="1">
    <location>
        <begin position="29"/>
        <end position="43"/>
    </location>
</feature>
<evidence type="ECO:0000256" key="1">
    <source>
        <dbReference type="SAM" id="MobiDB-lite"/>
    </source>
</evidence>
<proteinExistence type="predicted"/>
<accession>A0A1I8ADJ3</accession>
<keyword evidence="2" id="KW-1185">Reference proteome</keyword>
<dbReference type="AlphaFoldDB" id="A0A1I8ADJ3"/>
<sequence length="158" mass="17784">MMSKSRSQIVVFITDHNRSPSLSTTHIDSSPTSRRTQSSSTMSAIPIPRAAYRRQSVDSAVVVGSPTRRFFESFREKMHLRSRRSSHRDDPDQVDPLELGDIGSLVTLVVLVVIRFFGLTSGLCESRRSTFGNRDPGSGTREYFERFRDGTAKTVRSQ</sequence>
<name>A0A1I8ADJ3_9BILA</name>
<feature type="region of interest" description="Disordered" evidence="1">
    <location>
        <begin position="21"/>
        <end position="47"/>
    </location>
</feature>
<evidence type="ECO:0000313" key="2">
    <source>
        <dbReference type="Proteomes" id="UP000095287"/>
    </source>
</evidence>
<protein>
    <submittedName>
        <fullName evidence="3">SAYSvFN domain-containing protein</fullName>
    </submittedName>
</protein>
<dbReference type="WBParaSite" id="L893_g4510.t1">
    <property type="protein sequence ID" value="L893_g4510.t1"/>
    <property type="gene ID" value="L893_g4510"/>
</dbReference>
<organism evidence="2 3">
    <name type="scientific">Steinernema glaseri</name>
    <dbReference type="NCBI Taxonomy" id="37863"/>
    <lineage>
        <taxon>Eukaryota</taxon>
        <taxon>Metazoa</taxon>
        <taxon>Ecdysozoa</taxon>
        <taxon>Nematoda</taxon>
        <taxon>Chromadorea</taxon>
        <taxon>Rhabditida</taxon>
        <taxon>Tylenchina</taxon>
        <taxon>Panagrolaimomorpha</taxon>
        <taxon>Strongyloidoidea</taxon>
        <taxon>Steinernematidae</taxon>
        <taxon>Steinernema</taxon>
    </lineage>
</organism>
<reference evidence="3" key="1">
    <citation type="submission" date="2016-11" db="UniProtKB">
        <authorList>
            <consortium name="WormBaseParasite"/>
        </authorList>
    </citation>
    <scope>IDENTIFICATION</scope>
</reference>